<evidence type="ECO:0000256" key="6">
    <source>
        <dbReference type="ARBA" id="ARBA00022970"/>
    </source>
</evidence>
<evidence type="ECO:0000256" key="5">
    <source>
        <dbReference type="ARBA" id="ARBA00022692"/>
    </source>
</evidence>
<evidence type="ECO:0000256" key="9">
    <source>
        <dbReference type="SAM" id="Phobius"/>
    </source>
</evidence>
<feature type="transmembrane region" description="Helical" evidence="9">
    <location>
        <begin position="154"/>
        <end position="173"/>
    </location>
</feature>
<dbReference type="InterPro" id="IPR004762">
    <property type="entry name" value="Amino_acid_permease_fungi"/>
</dbReference>
<dbReference type="GeneID" id="30199861"/>
<feature type="transmembrane region" description="Helical" evidence="9">
    <location>
        <begin position="185"/>
        <end position="207"/>
    </location>
</feature>
<dbReference type="NCBIfam" id="TIGR00913">
    <property type="entry name" value="2A0310"/>
    <property type="match status" value="1"/>
</dbReference>
<comment type="subcellular location">
    <subcellularLocation>
        <location evidence="1">Cell membrane</location>
        <topology evidence="1">Multi-pass membrane protein</topology>
    </subcellularLocation>
</comment>
<dbReference type="PANTHER" id="PTHR43341">
    <property type="entry name" value="AMINO ACID PERMEASE"/>
    <property type="match status" value="1"/>
</dbReference>
<dbReference type="Proteomes" id="UP000094112">
    <property type="component" value="Unassembled WGS sequence"/>
</dbReference>
<dbReference type="AlphaFoldDB" id="A0A1E3P8W6"/>
<organism evidence="11 12">
    <name type="scientific">Wickerhamomyces anomalus (strain ATCC 58044 / CBS 1984 / NCYC 433 / NRRL Y-366-8)</name>
    <name type="common">Yeast</name>
    <name type="synonym">Hansenula anomala</name>
    <dbReference type="NCBI Taxonomy" id="683960"/>
    <lineage>
        <taxon>Eukaryota</taxon>
        <taxon>Fungi</taxon>
        <taxon>Dikarya</taxon>
        <taxon>Ascomycota</taxon>
        <taxon>Saccharomycotina</taxon>
        <taxon>Saccharomycetes</taxon>
        <taxon>Phaffomycetales</taxon>
        <taxon>Wickerhamomycetaceae</taxon>
        <taxon>Wickerhamomyces</taxon>
    </lineage>
</organism>
<dbReference type="InterPro" id="IPR050524">
    <property type="entry name" value="APC_YAT"/>
</dbReference>
<evidence type="ECO:0000313" key="12">
    <source>
        <dbReference type="Proteomes" id="UP000094112"/>
    </source>
</evidence>
<evidence type="ECO:0000256" key="7">
    <source>
        <dbReference type="ARBA" id="ARBA00022989"/>
    </source>
</evidence>
<evidence type="ECO:0000259" key="10">
    <source>
        <dbReference type="Pfam" id="PF00324"/>
    </source>
</evidence>
<dbReference type="STRING" id="683960.A0A1E3P8W6"/>
<feature type="transmembrane region" description="Helical" evidence="9">
    <location>
        <begin position="46"/>
        <end position="65"/>
    </location>
</feature>
<dbReference type="GO" id="GO:0015171">
    <property type="term" value="F:amino acid transmembrane transporter activity"/>
    <property type="evidence" value="ECO:0007669"/>
    <property type="project" value="TreeGrafter"/>
</dbReference>
<dbReference type="OrthoDB" id="3900342at2759"/>
<keyword evidence="12" id="KW-1185">Reference proteome</keyword>
<dbReference type="PANTHER" id="PTHR43341:SF1">
    <property type="entry name" value="GENERAL AMINO-ACID PERMEASE GAP1"/>
    <property type="match status" value="1"/>
</dbReference>
<keyword evidence="5 9" id="KW-0812">Transmembrane</keyword>
<feature type="transmembrane region" description="Helical" evidence="9">
    <location>
        <begin position="123"/>
        <end position="148"/>
    </location>
</feature>
<name>A0A1E3P8W6_WICAA</name>
<keyword evidence="8 9" id="KW-0472">Membrane</keyword>
<sequence length="548" mass="59838">MGRFVDSFRQMEFDESLLKPGMTEAEKTEVRLANTPLQKSLKKRHLQMIAIGGSIGTGLFVGSGSALRTGGAASLPIAWVVVGTFLFAVIHALGELAVAYPVPGAFSAYATKFIDPSWGFAIGWNYVFLWLVVLPLEIIAAALTINFWDDTINSVAWVIIFYVLIMGINLFGVKGYGEAEFLFSLIKVVAICGFLILGIVLVCGGGPSGGFVGGEYYRDPGPFTNGFKGFCTVLVVASYALGGSELIGVTAAESENPRKTLPSAIKQVFWRLMLFYLGGLTLVSLLVQATDPRLLGSSSVDASASPFVIAIKNGGVKGLPSVMNVVILISVLSVGNSAVYGCSRTLTSLAAQGLAPSIFGYIDRMGRPIFGIILNGITGLLCFIVANRKIQSEVFTWLLAISGLCILFTWLTISICHIRFRLAMKAQGRSLKSLAFTSHAGFWGSVYAVVMMSLVLIAQFWTSVWPLHGKPNARVFFENYIGAPIFISFYIARKLWVRKFNEFTPLADIDLDGGRKDLDMDLLQQELAEEKAELQTKPLWFRFYKFWC</sequence>
<reference evidence="11 12" key="1">
    <citation type="journal article" date="2016" name="Proc. Natl. Acad. Sci. U.S.A.">
        <title>Comparative genomics of biotechnologically important yeasts.</title>
        <authorList>
            <person name="Riley R."/>
            <person name="Haridas S."/>
            <person name="Wolfe K.H."/>
            <person name="Lopes M.R."/>
            <person name="Hittinger C.T."/>
            <person name="Goeker M."/>
            <person name="Salamov A.A."/>
            <person name="Wisecaver J.H."/>
            <person name="Long T.M."/>
            <person name="Calvey C.H."/>
            <person name="Aerts A.L."/>
            <person name="Barry K.W."/>
            <person name="Choi C."/>
            <person name="Clum A."/>
            <person name="Coughlan A.Y."/>
            <person name="Deshpande S."/>
            <person name="Douglass A.P."/>
            <person name="Hanson S.J."/>
            <person name="Klenk H.-P."/>
            <person name="LaButti K.M."/>
            <person name="Lapidus A."/>
            <person name="Lindquist E.A."/>
            <person name="Lipzen A.M."/>
            <person name="Meier-Kolthoff J.P."/>
            <person name="Ohm R.A."/>
            <person name="Otillar R.P."/>
            <person name="Pangilinan J.L."/>
            <person name="Peng Y."/>
            <person name="Rokas A."/>
            <person name="Rosa C.A."/>
            <person name="Scheuner C."/>
            <person name="Sibirny A.A."/>
            <person name="Slot J.C."/>
            <person name="Stielow J.B."/>
            <person name="Sun H."/>
            <person name="Kurtzman C.P."/>
            <person name="Blackwell M."/>
            <person name="Grigoriev I.V."/>
            <person name="Jeffries T.W."/>
        </authorList>
    </citation>
    <scope>NUCLEOTIDE SEQUENCE [LARGE SCALE GENOMIC DNA]</scope>
    <source>
        <strain evidence="12">ATCC 58044 / CBS 1984 / NCYC 433 / NRRL Y-366-8</strain>
    </source>
</reference>
<evidence type="ECO:0000256" key="4">
    <source>
        <dbReference type="ARBA" id="ARBA00022475"/>
    </source>
</evidence>
<dbReference type="Gene3D" id="1.20.1740.10">
    <property type="entry name" value="Amino acid/polyamine transporter I"/>
    <property type="match status" value="1"/>
</dbReference>
<feature type="domain" description="Amino acid permease/ SLC12A" evidence="10">
    <location>
        <begin position="45"/>
        <end position="500"/>
    </location>
</feature>
<feature type="transmembrane region" description="Helical" evidence="9">
    <location>
        <begin position="227"/>
        <end position="247"/>
    </location>
</feature>
<protein>
    <recommendedName>
        <fullName evidence="10">Amino acid permease/ SLC12A domain-containing protein</fullName>
    </recommendedName>
</protein>
<keyword evidence="6" id="KW-0029">Amino-acid transport</keyword>
<evidence type="ECO:0000313" key="11">
    <source>
        <dbReference type="EMBL" id="ODQ61750.1"/>
    </source>
</evidence>
<feature type="transmembrane region" description="Helical" evidence="9">
    <location>
        <begin position="268"/>
        <end position="287"/>
    </location>
</feature>
<dbReference type="EMBL" id="KV454208">
    <property type="protein sequence ID" value="ODQ61750.1"/>
    <property type="molecule type" value="Genomic_DNA"/>
</dbReference>
<feature type="transmembrane region" description="Helical" evidence="9">
    <location>
        <begin position="394"/>
        <end position="420"/>
    </location>
</feature>
<comment type="similarity">
    <text evidence="2">Belongs to the amino acid-polyamine-organocation (APC) superfamily. YAT (TC 2.A.3.10) family.</text>
</comment>
<accession>A0A1E3P8W6</accession>
<feature type="transmembrane region" description="Helical" evidence="9">
    <location>
        <begin position="440"/>
        <end position="461"/>
    </location>
</feature>
<feature type="transmembrane region" description="Helical" evidence="9">
    <location>
        <begin position="322"/>
        <end position="342"/>
    </location>
</feature>
<dbReference type="RefSeq" id="XP_019040957.1">
    <property type="nucleotide sequence ID" value="XM_019182615.1"/>
</dbReference>
<dbReference type="InterPro" id="IPR004841">
    <property type="entry name" value="AA-permease/SLC12A_dom"/>
</dbReference>
<dbReference type="Pfam" id="PF00324">
    <property type="entry name" value="AA_permease"/>
    <property type="match status" value="1"/>
</dbReference>
<dbReference type="GO" id="GO:0005886">
    <property type="term" value="C:plasma membrane"/>
    <property type="evidence" value="ECO:0007669"/>
    <property type="project" value="UniProtKB-SubCell"/>
</dbReference>
<proteinExistence type="inferred from homology"/>
<gene>
    <name evidence="11" type="ORF">WICANDRAFT_48765</name>
</gene>
<evidence type="ECO:0000256" key="1">
    <source>
        <dbReference type="ARBA" id="ARBA00004651"/>
    </source>
</evidence>
<keyword evidence="7 9" id="KW-1133">Transmembrane helix</keyword>
<feature type="transmembrane region" description="Helical" evidence="9">
    <location>
        <begin position="369"/>
        <end position="388"/>
    </location>
</feature>
<keyword evidence="4" id="KW-1003">Cell membrane</keyword>
<dbReference type="PIRSF" id="PIRSF006060">
    <property type="entry name" value="AA_transporter"/>
    <property type="match status" value="1"/>
</dbReference>
<dbReference type="FunFam" id="1.20.1740.10:FF:000017">
    <property type="entry name" value="Amino acid permease"/>
    <property type="match status" value="1"/>
</dbReference>
<feature type="transmembrane region" description="Helical" evidence="9">
    <location>
        <begin position="77"/>
        <end position="102"/>
    </location>
</feature>
<evidence type="ECO:0000256" key="3">
    <source>
        <dbReference type="ARBA" id="ARBA00022448"/>
    </source>
</evidence>
<keyword evidence="3" id="KW-0813">Transport</keyword>
<evidence type="ECO:0000256" key="2">
    <source>
        <dbReference type="ARBA" id="ARBA00006983"/>
    </source>
</evidence>
<evidence type="ECO:0000256" key="8">
    <source>
        <dbReference type="ARBA" id="ARBA00023136"/>
    </source>
</evidence>
<feature type="transmembrane region" description="Helical" evidence="9">
    <location>
        <begin position="473"/>
        <end position="492"/>
    </location>
</feature>